<dbReference type="EMBL" id="QFYS01000001">
    <property type="protein sequence ID" value="RAK68937.1"/>
    <property type="molecule type" value="Genomic_DNA"/>
</dbReference>
<keyword evidence="1" id="KW-0472">Membrane</keyword>
<name>A0A328BPI3_9CAUL</name>
<proteinExistence type="predicted"/>
<comment type="caution">
    <text evidence="2">The sequence shown here is derived from an EMBL/GenBank/DDBJ whole genome shotgun (WGS) entry which is preliminary data.</text>
</comment>
<dbReference type="Proteomes" id="UP000249524">
    <property type="component" value="Unassembled WGS sequence"/>
</dbReference>
<reference evidence="2 3" key="1">
    <citation type="submission" date="2018-05" db="EMBL/GenBank/DDBJ databases">
        <authorList>
            <person name="Lanie J.A."/>
            <person name="Ng W.-L."/>
            <person name="Kazmierczak K.M."/>
            <person name="Andrzejewski T.M."/>
            <person name="Davidsen T.M."/>
            <person name="Wayne K.J."/>
            <person name="Tettelin H."/>
            <person name="Glass J.I."/>
            <person name="Rusch D."/>
            <person name="Podicherti R."/>
            <person name="Tsui H.-C.T."/>
            <person name="Winkler M.E."/>
        </authorList>
    </citation>
    <scope>NUCLEOTIDE SEQUENCE [LARGE SCALE GENOMIC DNA]</scope>
    <source>
        <strain evidence="2 3">BUT-10</strain>
    </source>
</reference>
<gene>
    <name evidence="2" type="ORF">DJ019_02680</name>
</gene>
<protein>
    <submittedName>
        <fullName evidence="2">Uncharacterized protein</fullName>
    </submittedName>
</protein>
<keyword evidence="3" id="KW-1185">Reference proteome</keyword>
<sequence length="67" mass="7013">MTMSDSALDAAAVARARRLLKNPQRKDPMWPALVAATALALTSVVFATIMVLAPPVETAHTAQGAPE</sequence>
<evidence type="ECO:0000256" key="1">
    <source>
        <dbReference type="SAM" id="Phobius"/>
    </source>
</evidence>
<evidence type="ECO:0000313" key="3">
    <source>
        <dbReference type="Proteomes" id="UP000249524"/>
    </source>
</evidence>
<accession>A0A328BPI3</accession>
<evidence type="ECO:0000313" key="2">
    <source>
        <dbReference type="EMBL" id="RAK68937.1"/>
    </source>
</evidence>
<keyword evidence="1" id="KW-0812">Transmembrane</keyword>
<keyword evidence="1" id="KW-1133">Transmembrane helix</keyword>
<organism evidence="2 3">
    <name type="scientific">Phenylobacterium kunshanense</name>
    <dbReference type="NCBI Taxonomy" id="1445034"/>
    <lineage>
        <taxon>Bacteria</taxon>
        <taxon>Pseudomonadati</taxon>
        <taxon>Pseudomonadota</taxon>
        <taxon>Alphaproteobacteria</taxon>
        <taxon>Caulobacterales</taxon>
        <taxon>Caulobacteraceae</taxon>
        <taxon>Phenylobacterium</taxon>
    </lineage>
</organism>
<dbReference type="AlphaFoldDB" id="A0A328BPI3"/>
<feature type="transmembrane region" description="Helical" evidence="1">
    <location>
        <begin position="29"/>
        <end position="53"/>
    </location>
</feature>
<dbReference type="RefSeq" id="WP_111274429.1">
    <property type="nucleotide sequence ID" value="NZ_QFYS01000001.1"/>
</dbReference>